<organism evidence="2 3">
    <name type="scientific">Lupinus luteus</name>
    <name type="common">European yellow lupine</name>
    <dbReference type="NCBI Taxonomy" id="3873"/>
    <lineage>
        <taxon>Eukaryota</taxon>
        <taxon>Viridiplantae</taxon>
        <taxon>Streptophyta</taxon>
        <taxon>Embryophyta</taxon>
        <taxon>Tracheophyta</taxon>
        <taxon>Spermatophyta</taxon>
        <taxon>Magnoliopsida</taxon>
        <taxon>eudicotyledons</taxon>
        <taxon>Gunneridae</taxon>
        <taxon>Pentapetalae</taxon>
        <taxon>rosids</taxon>
        <taxon>fabids</taxon>
        <taxon>Fabales</taxon>
        <taxon>Fabaceae</taxon>
        <taxon>Papilionoideae</taxon>
        <taxon>50 kb inversion clade</taxon>
        <taxon>genistoids sensu lato</taxon>
        <taxon>core genistoids</taxon>
        <taxon>Genisteae</taxon>
        <taxon>Lupinus</taxon>
    </lineage>
</organism>
<accession>A0AAV1WMN3</accession>
<dbReference type="Proteomes" id="UP001497480">
    <property type="component" value="Unassembled WGS sequence"/>
</dbReference>
<evidence type="ECO:0000313" key="2">
    <source>
        <dbReference type="EMBL" id="CAL0310671.1"/>
    </source>
</evidence>
<feature type="signal peptide" evidence="1">
    <location>
        <begin position="1"/>
        <end position="22"/>
    </location>
</feature>
<feature type="chain" id="PRO_5043628928" evidence="1">
    <location>
        <begin position="23"/>
        <end position="76"/>
    </location>
</feature>
<comment type="caution">
    <text evidence="2">The sequence shown here is derived from an EMBL/GenBank/DDBJ whole genome shotgun (WGS) entry which is preliminary data.</text>
</comment>
<dbReference type="AlphaFoldDB" id="A0AAV1WMN3"/>
<sequence>MASLKMLCFIILFISMLFCQEAYTISSPLSNNNENHAFKESAKEVFKEIIRRRKLLLGTKYEINRLSPGGPDPHHH</sequence>
<proteinExistence type="predicted"/>
<evidence type="ECO:0000256" key="1">
    <source>
        <dbReference type="SAM" id="SignalP"/>
    </source>
</evidence>
<name>A0AAV1WMN3_LUPLU</name>
<keyword evidence="3" id="KW-1185">Reference proteome</keyword>
<dbReference type="EMBL" id="CAXHTB010000008">
    <property type="protein sequence ID" value="CAL0310671.1"/>
    <property type="molecule type" value="Genomic_DNA"/>
</dbReference>
<gene>
    <name evidence="2" type="ORF">LLUT_LOCUS11731</name>
</gene>
<keyword evidence="1" id="KW-0732">Signal</keyword>
<protein>
    <submittedName>
        <fullName evidence="2">Uncharacterized protein</fullName>
    </submittedName>
</protein>
<evidence type="ECO:0000313" key="3">
    <source>
        <dbReference type="Proteomes" id="UP001497480"/>
    </source>
</evidence>
<reference evidence="2 3" key="1">
    <citation type="submission" date="2024-03" db="EMBL/GenBank/DDBJ databases">
        <authorList>
            <person name="Martinez-Hernandez J."/>
        </authorList>
    </citation>
    <scope>NUCLEOTIDE SEQUENCE [LARGE SCALE GENOMIC DNA]</scope>
</reference>